<keyword evidence="1" id="KW-1185">Reference proteome</keyword>
<organism evidence="1 2">
    <name type="scientific">Strongyloides venezuelensis</name>
    <name type="common">Threadworm</name>
    <dbReference type="NCBI Taxonomy" id="75913"/>
    <lineage>
        <taxon>Eukaryota</taxon>
        <taxon>Metazoa</taxon>
        <taxon>Ecdysozoa</taxon>
        <taxon>Nematoda</taxon>
        <taxon>Chromadorea</taxon>
        <taxon>Rhabditida</taxon>
        <taxon>Tylenchina</taxon>
        <taxon>Panagrolaimomorpha</taxon>
        <taxon>Strongyloidoidea</taxon>
        <taxon>Strongyloididae</taxon>
        <taxon>Strongyloides</taxon>
    </lineage>
</organism>
<dbReference type="AlphaFoldDB" id="A0A0K0FRG3"/>
<dbReference type="Proteomes" id="UP000035680">
    <property type="component" value="Unassembled WGS sequence"/>
</dbReference>
<proteinExistence type="predicted"/>
<reference evidence="2" key="2">
    <citation type="submission" date="2015-08" db="UniProtKB">
        <authorList>
            <consortium name="WormBaseParasite"/>
        </authorList>
    </citation>
    <scope>IDENTIFICATION</scope>
</reference>
<name>A0A0K0FRG3_STRVS</name>
<protein>
    <submittedName>
        <fullName evidence="2">Integrase_H2C2 domain-containing protein</fullName>
    </submittedName>
</protein>
<reference evidence="1" key="1">
    <citation type="submission" date="2014-07" db="EMBL/GenBank/DDBJ databases">
        <authorList>
            <person name="Martin A.A"/>
            <person name="De Silva N."/>
        </authorList>
    </citation>
    <scope>NUCLEOTIDE SEQUENCE</scope>
</reference>
<evidence type="ECO:0000313" key="1">
    <source>
        <dbReference type="Proteomes" id="UP000035680"/>
    </source>
</evidence>
<dbReference type="WBParaSite" id="SVE_1249300.1">
    <property type="protein sequence ID" value="SVE_1249300.1"/>
    <property type="gene ID" value="SVE_1249300"/>
</dbReference>
<accession>A0A0K0FRG3</accession>
<dbReference type="Gene3D" id="1.10.340.70">
    <property type="match status" value="1"/>
</dbReference>
<sequence>MDVWEFRLFKKYWKLLLPGNSDGPLSSLITKMPPCTFYSKRLHCSSYTPSVLLELRALCNSLLYFKKLVGNAQVIPKSDHKPLINMLTNWKESSHASLARFLPIVVLRYNWIRTKRDLADYINQCSTCKIAVARYIRKNKVNVNVPSRPLQMLAMGVSGSHKISLSGQKKVIGIVDVVS</sequence>
<evidence type="ECO:0000313" key="2">
    <source>
        <dbReference type="WBParaSite" id="SVE_1249300.1"/>
    </source>
</evidence>